<protein>
    <recommendedName>
        <fullName evidence="2">Ig-like domain-containing protein</fullName>
    </recommendedName>
</protein>
<dbReference type="InterPro" id="IPR007110">
    <property type="entry name" value="Ig-like_dom"/>
</dbReference>
<dbReference type="EMBL" id="JAGEUA010000011">
    <property type="protein sequence ID" value="KAL0962268.1"/>
    <property type="molecule type" value="Genomic_DNA"/>
</dbReference>
<name>A0ABD0W0Q4_UMBPY</name>
<reference evidence="3 4" key="1">
    <citation type="submission" date="2024-06" db="EMBL/GenBank/DDBJ databases">
        <authorList>
            <person name="Pan Q."/>
            <person name="Wen M."/>
            <person name="Jouanno E."/>
            <person name="Zahm M."/>
            <person name="Klopp C."/>
            <person name="Cabau C."/>
            <person name="Louis A."/>
            <person name="Berthelot C."/>
            <person name="Parey E."/>
            <person name="Roest Crollius H."/>
            <person name="Montfort J."/>
            <person name="Robinson-Rechavi M."/>
            <person name="Bouchez O."/>
            <person name="Lampietro C."/>
            <person name="Lopez Roques C."/>
            <person name="Donnadieu C."/>
            <person name="Postlethwait J."/>
            <person name="Bobe J."/>
            <person name="Verreycken H."/>
            <person name="Guiguen Y."/>
        </authorList>
    </citation>
    <scope>NUCLEOTIDE SEQUENCE [LARGE SCALE GENOMIC DNA]</scope>
    <source>
        <strain evidence="3">Up_M1</strain>
        <tissue evidence="3">Testis</tissue>
    </source>
</reference>
<comment type="caution">
    <text evidence="3">The sequence shown here is derived from an EMBL/GenBank/DDBJ whole genome shotgun (WGS) entry which is preliminary data.</text>
</comment>
<evidence type="ECO:0000259" key="2">
    <source>
        <dbReference type="PROSITE" id="PS50835"/>
    </source>
</evidence>
<feature type="domain" description="Ig-like" evidence="2">
    <location>
        <begin position="13"/>
        <end position="98"/>
    </location>
</feature>
<dbReference type="Gene3D" id="2.60.40.10">
    <property type="entry name" value="Immunoglobulins"/>
    <property type="match status" value="1"/>
</dbReference>
<keyword evidence="1" id="KW-0472">Membrane</keyword>
<dbReference type="InterPro" id="IPR013783">
    <property type="entry name" value="Ig-like_fold"/>
</dbReference>
<organism evidence="3 4">
    <name type="scientific">Umbra pygmaea</name>
    <name type="common">Eastern mudminnow</name>
    <dbReference type="NCBI Taxonomy" id="75934"/>
    <lineage>
        <taxon>Eukaryota</taxon>
        <taxon>Metazoa</taxon>
        <taxon>Chordata</taxon>
        <taxon>Craniata</taxon>
        <taxon>Vertebrata</taxon>
        <taxon>Euteleostomi</taxon>
        <taxon>Actinopterygii</taxon>
        <taxon>Neopterygii</taxon>
        <taxon>Teleostei</taxon>
        <taxon>Protacanthopterygii</taxon>
        <taxon>Esociformes</taxon>
        <taxon>Umbridae</taxon>
        <taxon>Umbra</taxon>
    </lineage>
</organism>
<dbReference type="AlphaFoldDB" id="A0ABD0W0Q4"/>
<dbReference type="PROSITE" id="PS50835">
    <property type="entry name" value="IG_LIKE"/>
    <property type="match status" value="1"/>
</dbReference>
<sequence length="224" mass="25028">MHIVEGSIVLDDTTVTQFPPVVEEVVGSNISINCVLEGLTSYCYMVAWMRTPRWPGMLRISKNTDIIPRSENEIFKKICPVTIQNATVTDSGIYYCAVVYGQQFYLGNGTTVIVKDKTKATPTIQILSSSDSDGSSVPLLCISVRSGPISEEWDRGAECTCVVEFERHNITKTAQNVELGVLCYITVWIYRLLGITGWLLLFILIVTLASCRTNRVSDIRRYNN</sequence>
<dbReference type="SUPFAM" id="SSF48726">
    <property type="entry name" value="Immunoglobulin"/>
    <property type="match status" value="1"/>
</dbReference>
<dbReference type="InterPro" id="IPR036179">
    <property type="entry name" value="Ig-like_dom_sf"/>
</dbReference>
<dbReference type="Proteomes" id="UP001557470">
    <property type="component" value="Unassembled WGS sequence"/>
</dbReference>
<feature type="transmembrane region" description="Helical" evidence="1">
    <location>
        <begin position="188"/>
        <end position="211"/>
    </location>
</feature>
<dbReference type="InterPro" id="IPR013106">
    <property type="entry name" value="Ig_V-set"/>
</dbReference>
<gene>
    <name evidence="3" type="ORF">UPYG_G00337870</name>
</gene>
<dbReference type="Pfam" id="PF07686">
    <property type="entry name" value="V-set"/>
    <property type="match status" value="1"/>
</dbReference>
<accession>A0ABD0W0Q4</accession>
<keyword evidence="1" id="KW-1133">Transmembrane helix</keyword>
<dbReference type="CDD" id="cd00099">
    <property type="entry name" value="IgV"/>
    <property type="match status" value="1"/>
</dbReference>
<dbReference type="SMART" id="SM00409">
    <property type="entry name" value="IG"/>
    <property type="match status" value="1"/>
</dbReference>
<keyword evidence="4" id="KW-1185">Reference proteome</keyword>
<evidence type="ECO:0000313" key="3">
    <source>
        <dbReference type="EMBL" id="KAL0962268.1"/>
    </source>
</evidence>
<evidence type="ECO:0000256" key="1">
    <source>
        <dbReference type="SAM" id="Phobius"/>
    </source>
</evidence>
<evidence type="ECO:0000313" key="4">
    <source>
        <dbReference type="Proteomes" id="UP001557470"/>
    </source>
</evidence>
<proteinExistence type="predicted"/>
<dbReference type="InterPro" id="IPR003599">
    <property type="entry name" value="Ig_sub"/>
</dbReference>
<keyword evidence="1" id="KW-0812">Transmembrane</keyword>